<accession>A0A455SZD4</accession>
<evidence type="ECO:0008006" key="2">
    <source>
        <dbReference type="Google" id="ProtNLM"/>
    </source>
</evidence>
<reference evidence="1" key="1">
    <citation type="submission" date="2018-12" db="EMBL/GenBank/DDBJ databases">
        <title>Novel natural products biosynthetic potential of the class Ktedonobacteria.</title>
        <authorList>
            <person name="Zheng Y."/>
            <person name="Saitou A."/>
            <person name="Wang C.M."/>
            <person name="Toyoda A."/>
            <person name="Minakuchi Y."/>
            <person name="Sekiguchi Y."/>
            <person name="Ueda K."/>
            <person name="Takano H."/>
            <person name="Sakai Y."/>
            <person name="Yokota A."/>
            <person name="Yabe S."/>
        </authorList>
    </citation>
    <scope>NUCLEOTIDE SEQUENCE</scope>
    <source>
        <strain evidence="1">A3-2</strain>
    </source>
</reference>
<name>A0A455SZD4_9CHLR</name>
<organism evidence="1">
    <name type="scientific">Thermogemmatispora argillosa</name>
    <dbReference type="NCBI Taxonomy" id="2045280"/>
    <lineage>
        <taxon>Bacteria</taxon>
        <taxon>Bacillati</taxon>
        <taxon>Chloroflexota</taxon>
        <taxon>Ktedonobacteria</taxon>
        <taxon>Thermogemmatisporales</taxon>
        <taxon>Thermogemmatisporaceae</taxon>
        <taxon>Thermogemmatispora</taxon>
    </lineage>
</organism>
<dbReference type="EMBL" id="AP019377">
    <property type="protein sequence ID" value="BBH92449.1"/>
    <property type="molecule type" value="Genomic_DNA"/>
</dbReference>
<gene>
    <name evidence="1" type="ORF">KTA_06480</name>
</gene>
<evidence type="ECO:0000313" key="1">
    <source>
        <dbReference type="EMBL" id="BBH92449.1"/>
    </source>
</evidence>
<sequence>MSELILSAMLPRRQGPVVELSAEERATLTTILDLLIPADGDFPPPSSLHLVDEFLRYLRSEAFRFPSLSLSLPRLRAVLRDFNLAADGNFCKASPELQQTILWQLEQRDPAFFQALWTLANHSYYARLAMRGRMKASPLAASSSASASAAAPAPEY</sequence>
<proteinExistence type="predicted"/>
<protein>
    <recommendedName>
        <fullName evidence="2">Gluconate 2-dehydrogenase subunit 3 family protein</fullName>
    </recommendedName>
</protein>
<dbReference type="AlphaFoldDB" id="A0A455SZD4"/>